<reference evidence="1 2" key="1">
    <citation type="journal article" date="2021" name="J. Hered.">
        <title>A chromosome-level genome assembly of the parasitoid wasp, Cotesia glomerata (Hymenoptera: Braconidae).</title>
        <authorList>
            <person name="Pinto B.J."/>
            <person name="Weis J.J."/>
            <person name="Gamble T."/>
            <person name="Ode P.J."/>
            <person name="Paul R."/>
            <person name="Zaspel J.M."/>
        </authorList>
    </citation>
    <scope>NUCLEOTIDE SEQUENCE [LARGE SCALE GENOMIC DNA]</scope>
    <source>
        <strain evidence="1">CgM1</strain>
    </source>
</reference>
<dbReference type="Proteomes" id="UP000826195">
    <property type="component" value="Unassembled WGS sequence"/>
</dbReference>
<proteinExistence type="predicted"/>
<sequence>MGRYQSQGEMGVDREVIGSEAFCPLTTELHDCDDDNHTNDCSIFHYGRDVLPASLVTLHYIYLKMVIPDDPYP</sequence>
<evidence type="ECO:0000313" key="2">
    <source>
        <dbReference type="Proteomes" id="UP000826195"/>
    </source>
</evidence>
<keyword evidence="2" id="KW-1185">Reference proteome</keyword>
<dbReference type="AlphaFoldDB" id="A0AAV7J050"/>
<dbReference type="EMBL" id="JAHXZJ010000002">
    <property type="protein sequence ID" value="KAH0564288.1"/>
    <property type="molecule type" value="Genomic_DNA"/>
</dbReference>
<evidence type="ECO:0000313" key="1">
    <source>
        <dbReference type="EMBL" id="KAH0564288.1"/>
    </source>
</evidence>
<comment type="caution">
    <text evidence="1">The sequence shown here is derived from an EMBL/GenBank/DDBJ whole genome shotgun (WGS) entry which is preliminary data.</text>
</comment>
<organism evidence="1 2">
    <name type="scientific">Cotesia glomerata</name>
    <name type="common">Lepidopteran parasitic wasp</name>
    <name type="synonym">Apanteles glomeratus</name>
    <dbReference type="NCBI Taxonomy" id="32391"/>
    <lineage>
        <taxon>Eukaryota</taxon>
        <taxon>Metazoa</taxon>
        <taxon>Ecdysozoa</taxon>
        <taxon>Arthropoda</taxon>
        <taxon>Hexapoda</taxon>
        <taxon>Insecta</taxon>
        <taxon>Pterygota</taxon>
        <taxon>Neoptera</taxon>
        <taxon>Endopterygota</taxon>
        <taxon>Hymenoptera</taxon>
        <taxon>Apocrita</taxon>
        <taxon>Ichneumonoidea</taxon>
        <taxon>Braconidae</taxon>
        <taxon>Microgastrinae</taxon>
        <taxon>Cotesia</taxon>
    </lineage>
</organism>
<protein>
    <submittedName>
        <fullName evidence="1">Uncharacterized protein</fullName>
    </submittedName>
</protein>
<accession>A0AAV7J050</accession>
<gene>
    <name evidence="1" type="ORF">KQX54_011218</name>
</gene>
<name>A0AAV7J050_COTGL</name>